<accession>A0ABP7ES76</accession>
<keyword evidence="3" id="KW-1185">Reference proteome</keyword>
<dbReference type="RefSeq" id="WP_344897879.1">
    <property type="nucleotide sequence ID" value="NZ_BAAAZP010000293.1"/>
</dbReference>
<comment type="caution">
    <text evidence="2">The sequence shown here is derived from an EMBL/GenBank/DDBJ whole genome shotgun (WGS) entry which is preliminary data.</text>
</comment>
<dbReference type="Proteomes" id="UP001500902">
    <property type="component" value="Unassembled WGS sequence"/>
</dbReference>
<proteinExistence type="predicted"/>
<feature type="region of interest" description="Disordered" evidence="1">
    <location>
        <begin position="77"/>
        <end position="101"/>
    </location>
</feature>
<evidence type="ECO:0000313" key="2">
    <source>
        <dbReference type="EMBL" id="GAA3722421.1"/>
    </source>
</evidence>
<sequence length="101" mass="11411">MLARDADAAADAVAEAFVMHWRRRLPDWWLMYSRRNRRLVAFYRGHCPPPGLIVEATYPEELLRRMSSEAHALWQSPTALASATRQPSLVEGLPGPRGGAR</sequence>
<name>A0ABP7ES76_9ACTN</name>
<reference evidence="3" key="1">
    <citation type="journal article" date="2019" name="Int. J. Syst. Evol. Microbiol.">
        <title>The Global Catalogue of Microorganisms (GCM) 10K type strain sequencing project: providing services to taxonomists for standard genome sequencing and annotation.</title>
        <authorList>
            <consortium name="The Broad Institute Genomics Platform"/>
            <consortium name="The Broad Institute Genome Sequencing Center for Infectious Disease"/>
            <person name="Wu L."/>
            <person name="Ma J."/>
        </authorList>
    </citation>
    <scope>NUCLEOTIDE SEQUENCE [LARGE SCALE GENOMIC DNA]</scope>
    <source>
        <strain evidence="3">JCM 16904</strain>
    </source>
</reference>
<feature type="compositionally biased region" description="Polar residues" evidence="1">
    <location>
        <begin position="77"/>
        <end position="87"/>
    </location>
</feature>
<protein>
    <submittedName>
        <fullName evidence="2">Uncharacterized protein</fullName>
    </submittedName>
</protein>
<evidence type="ECO:0000313" key="3">
    <source>
        <dbReference type="Proteomes" id="UP001500902"/>
    </source>
</evidence>
<organism evidence="2 3">
    <name type="scientific">Nonomuraea antimicrobica</name>
    <dbReference type="NCBI Taxonomy" id="561173"/>
    <lineage>
        <taxon>Bacteria</taxon>
        <taxon>Bacillati</taxon>
        <taxon>Actinomycetota</taxon>
        <taxon>Actinomycetes</taxon>
        <taxon>Streptosporangiales</taxon>
        <taxon>Streptosporangiaceae</taxon>
        <taxon>Nonomuraea</taxon>
    </lineage>
</organism>
<gene>
    <name evidence="2" type="ORF">GCM10022224_104270</name>
</gene>
<dbReference type="EMBL" id="BAAAZP010000293">
    <property type="protein sequence ID" value="GAA3722421.1"/>
    <property type="molecule type" value="Genomic_DNA"/>
</dbReference>
<evidence type="ECO:0000256" key="1">
    <source>
        <dbReference type="SAM" id="MobiDB-lite"/>
    </source>
</evidence>